<accession>A0A9Q5NEG9</accession>
<dbReference type="EMBL" id="LNZH02000108">
    <property type="protein sequence ID" value="OCB91039.1"/>
    <property type="molecule type" value="Genomic_DNA"/>
</dbReference>
<feature type="compositionally biased region" description="Gly residues" evidence="8">
    <location>
        <begin position="309"/>
        <end position="318"/>
    </location>
</feature>
<comment type="subcellular location">
    <subcellularLocation>
        <location evidence="1">Nucleus</location>
    </subcellularLocation>
</comment>
<dbReference type="GO" id="GO:0005737">
    <property type="term" value="C:cytoplasm"/>
    <property type="evidence" value="ECO:0007669"/>
    <property type="project" value="TreeGrafter"/>
</dbReference>
<reference evidence="9" key="1">
    <citation type="submission" date="2016-06" db="EMBL/GenBank/DDBJ databases">
        <title>Draft Genome sequence of the fungus Inonotus baumii.</title>
        <authorList>
            <person name="Zhu H."/>
            <person name="Lin W."/>
        </authorList>
    </citation>
    <scope>NUCLEOTIDE SEQUENCE</scope>
    <source>
        <strain evidence="9">821</strain>
    </source>
</reference>
<keyword evidence="3" id="KW-0479">Metal-binding</keyword>
<sequence length="579" mass="60529">MPFDLTIGTEPAKALQDSIQDELQKRGFSPDADPVMAEYITIMLINNKTAEQITAELEDLIGASEYDPSFTDWLFAEAARKSQPAAEPVAVAPVPAPSKQEEQTSVSPESGRRAPSAPRSTNQIYNQALNQALPSTSSSGHKRAASARSPSPVLGKPNKSRRMDLPTGPRAMHGRDSQRSLLDRMNGRQQGGPRHGRDEIQARIDAVTNQGMNGMNGGLNNNMGGMMMPGNDMAAAAAAMGGMMNPVALQEMMMNQMALMAQMANTMGMLGNQGQFPAPNNGFSPNGANAPFQDGQQQQNQQQQRRGGPPAGRGGGKGPLKAQWVAPHVAEANKPHATSQSPAPAPAVIAAPTPQPAAPTGTPTPGFIPPARPQSPSLCKFGLKCTNALCRYSHPSPVATAESGVVLSNDPCEAGLGCKDKDCIKAHASPAAVGVSSVAVKPKPKVELAPVHALKPPCRYGANCTKAASGSCPFSHPFVPKSTSIYAQTTQCRFGAACTKATCPFQHPPGRVLPGTFHRGLEESAPTVAVRAPQPGTIGGPSPHRSVVFNKPGQSNAANGEKPTEQKDGSENTIVEAAA</sequence>
<dbReference type="OrthoDB" id="438553at2759"/>
<dbReference type="GO" id="GO:0008143">
    <property type="term" value="F:poly(A) binding"/>
    <property type="evidence" value="ECO:0007669"/>
    <property type="project" value="InterPro"/>
</dbReference>
<dbReference type="Gene3D" id="4.10.1000.30">
    <property type="match status" value="1"/>
</dbReference>
<proteinExistence type="inferred from homology"/>
<feature type="region of interest" description="Disordered" evidence="8">
    <location>
        <begin position="271"/>
        <end position="371"/>
    </location>
</feature>
<keyword evidence="5" id="KW-0863">Zinc-finger</keyword>
<feature type="compositionally biased region" description="Basic and acidic residues" evidence="8">
    <location>
        <begin position="173"/>
        <end position="186"/>
    </location>
</feature>
<evidence type="ECO:0000313" key="10">
    <source>
        <dbReference type="Proteomes" id="UP000757232"/>
    </source>
</evidence>
<dbReference type="PANTHER" id="PTHR14738">
    <property type="entry name" value="ZINC FINGER CCCH DOMAIN-CONTAINING PROTEIN 14"/>
    <property type="match status" value="1"/>
</dbReference>
<evidence type="ECO:0000256" key="2">
    <source>
        <dbReference type="ARBA" id="ARBA00008423"/>
    </source>
</evidence>
<dbReference type="Pfam" id="PF14608">
    <property type="entry name" value="zf-CCCH_2"/>
    <property type="match status" value="3"/>
</dbReference>
<keyword evidence="4" id="KW-0677">Repeat</keyword>
<protein>
    <recommendedName>
        <fullName evidence="11">Nuclear polyadenylated RNA-binding protein NAB2</fullName>
    </recommendedName>
</protein>
<evidence type="ECO:0008006" key="11">
    <source>
        <dbReference type="Google" id="ProtNLM"/>
    </source>
</evidence>
<feature type="region of interest" description="Disordered" evidence="8">
    <location>
        <begin position="535"/>
        <end position="579"/>
    </location>
</feature>
<dbReference type="Proteomes" id="UP000757232">
    <property type="component" value="Unassembled WGS sequence"/>
</dbReference>
<dbReference type="GO" id="GO:0005634">
    <property type="term" value="C:nucleus"/>
    <property type="evidence" value="ECO:0007669"/>
    <property type="project" value="UniProtKB-SubCell"/>
</dbReference>
<feature type="compositionally biased region" description="Low complexity" evidence="8">
    <location>
        <begin position="346"/>
        <end position="365"/>
    </location>
</feature>
<comment type="similarity">
    <text evidence="2">Belongs to the ZC3H14 family.</text>
</comment>
<feature type="compositionally biased region" description="Low complexity" evidence="8">
    <location>
        <begin position="295"/>
        <end position="308"/>
    </location>
</feature>
<dbReference type="GO" id="GO:0043488">
    <property type="term" value="P:regulation of mRNA stability"/>
    <property type="evidence" value="ECO:0007669"/>
    <property type="project" value="InterPro"/>
</dbReference>
<evidence type="ECO:0000313" key="9">
    <source>
        <dbReference type="EMBL" id="OCB91039.1"/>
    </source>
</evidence>
<name>A0A9Q5NEG9_SANBA</name>
<gene>
    <name evidence="9" type="ORF">A7U60_g1733</name>
</gene>
<evidence type="ECO:0000256" key="7">
    <source>
        <dbReference type="ARBA" id="ARBA00023242"/>
    </source>
</evidence>
<keyword evidence="7" id="KW-0539">Nucleus</keyword>
<dbReference type="PANTHER" id="PTHR14738:SF29">
    <property type="entry name" value="ZINC FINGER CCCH DOMAIN-CONTAINING PROTEIN 14"/>
    <property type="match status" value="1"/>
</dbReference>
<organism evidence="9 10">
    <name type="scientific">Sanghuangporus baumii</name>
    <name type="common">Phellinus baumii</name>
    <dbReference type="NCBI Taxonomy" id="108892"/>
    <lineage>
        <taxon>Eukaryota</taxon>
        <taxon>Fungi</taxon>
        <taxon>Dikarya</taxon>
        <taxon>Basidiomycota</taxon>
        <taxon>Agaricomycotina</taxon>
        <taxon>Agaricomycetes</taxon>
        <taxon>Hymenochaetales</taxon>
        <taxon>Hymenochaetaceae</taxon>
        <taxon>Sanghuangporus</taxon>
    </lineage>
</organism>
<evidence type="ECO:0000256" key="4">
    <source>
        <dbReference type="ARBA" id="ARBA00022737"/>
    </source>
</evidence>
<dbReference type="InterPro" id="IPR043094">
    <property type="entry name" value="Nab2/ZC3H14_N_sf"/>
</dbReference>
<evidence type="ECO:0000256" key="5">
    <source>
        <dbReference type="ARBA" id="ARBA00022771"/>
    </source>
</evidence>
<evidence type="ECO:0000256" key="8">
    <source>
        <dbReference type="SAM" id="MobiDB-lite"/>
    </source>
</evidence>
<dbReference type="Gene3D" id="4.10.1000.40">
    <property type="match status" value="1"/>
</dbReference>
<dbReference type="InterPro" id="IPR040366">
    <property type="entry name" value="Nab2/ZC3H14"/>
</dbReference>
<feature type="region of interest" description="Disordered" evidence="8">
    <location>
        <begin position="86"/>
        <end position="119"/>
    </location>
</feature>
<dbReference type="AlphaFoldDB" id="A0A9Q5NEG9"/>
<evidence type="ECO:0000256" key="1">
    <source>
        <dbReference type="ARBA" id="ARBA00004123"/>
    </source>
</evidence>
<dbReference type="Gene3D" id="1.10.340.40">
    <property type="entry name" value="Nuclear abundant poly(A) RNA-bind protein 2, N-terminal domain"/>
    <property type="match status" value="1"/>
</dbReference>
<feature type="region of interest" description="Disordered" evidence="8">
    <location>
        <begin position="133"/>
        <end position="200"/>
    </location>
</feature>
<comment type="caution">
    <text evidence="9">The sequence shown here is derived from an EMBL/GenBank/DDBJ whole genome shotgun (WGS) entry which is preliminary data.</text>
</comment>
<dbReference type="GO" id="GO:0008270">
    <property type="term" value="F:zinc ion binding"/>
    <property type="evidence" value="ECO:0007669"/>
    <property type="project" value="UniProtKB-KW"/>
</dbReference>
<keyword evidence="6" id="KW-0862">Zinc</keyword>
<keyword evidence="10" id="KW-1185">Reference proteome</keyword>
<evidence type="ECO:0000256" key="6">
    <source>
        <dbReference type="ARBA" id="ARBA00022833"/>
    </source>
</evidence>
<evidence type="ECO:0000256" key="3">
    <source>
        <dbReference type="ARBA" id="ARBA00022723"/>
    </source>
</evidence>